<dbReference type="InterPro" id="IPR036804">
    <property type="entry name" value="CheR_N_sf"/>
</dbReference>
<dbReference type="InterPro" id="IPR022642">
    <property type="entry name" value="CheR_C"/>
</dbReference>
<evidence type="ECO:0000259" key="6">
    <source>
        <dbReference type="PROSITE" id="PS50123"/>
    </source>
</evidence>
<dbReference type="EC" id="2.1.1.80" evidence="2"/>
<evidence type="ECO:0000256" key="1">
    <source>
        <dbReference type="ARBA" id="ARBA00001541"/>
    </source>
</evidence>
<comment type="catalytic activity">
    <reaction evidence="1">
        <text>L-glutamyl-[protein] + S-adenosyl-L-methionine = [protein]-L-glutamate 5-O-methyl ester + S-adenosyl-L-homocysteine</text>
        <dbReference type="Rhea" id="RHEA:24452"/>
        <dbReference type="Rhea" id="RHEA-COMP:10208"/>
        <dbReference type="Rhea" id="RHEA-COMP:10311"/>
        <dbReference type="ChEBI" id="CHEBI:29973"/>
        <dbReference type="ChEBI" id="CHEBI:57856"/>
        <dbReference type="ChEBI" id="CHEBI:59789"/>
        <dbReference type="ChEBI" id="CHEBI:82795"/>
        <dbReference type="EC" id="2.1.1.80"/>
    </reaction>
</comment>
<evidence type="ECO:0000313" key="8">
    <source>
        <dbReference type="Proteomes" id="UP000196475"/>
    </source>
</evidence>
<keyword evidence="5" id="KW-0949">S-adenosyl-L-methionine</keyword>
<dbReference type="PANTHER" id="PTHR24422">
    <property type="entry name" value="CHEMOTAXIS PROTEIN METHYLTRANSFERASE"/>
    <property type="match status" value="1"/>
</dbReference>
<name>A0A1Y3PU38_9BACI</name>
<dbReference type="AlphaFoldDB" id="A0A1Y3PU38"/>
<evidence type="ECO:0000256" key="2">
    <source>
        <dbReference type="ARBA" id="ARBA00012534"/>
    </source>
</evidence>
<dbReference type="GO" id="GO:0032259">
    <property type="term" value="P:methylation"/>
    <property type="evidence" value="ECO:0007669"/>
    <property type="project" value="UniProtKB-KW"/>
</dbReference>
<feature type="domain" description="CheR-type methyltransferase" evidence="6">
    <location>
        <begin position="1"/>
        <end position="266"/>
    </location>
</feature>
<dbReference type="InterPro" id="IPR029063">
    <property type="entry name" value="SAM-dependent_MTases_sf"/>
</dbReference>
<accession>A0A1Y3PU38</accession>
<dbReference type="Proteomes" id="UP000196475">
    <property type="component" value="Unassembled WGS sequence"/>
</dbReference>
<protein>
    <recommendedName>
        <fullName evidence="2">protein-glutamate O-methyltransferase</fullName>
        <ecNumber evidence="2">2.1.1.80</ecNumber>
    </recommendedName>
</protein>
<keyword evidence="4" id="KW-0808">Transferase</keyword>
<evidence type="ECO:0000256" key="5">
    <source>
        <dbReference type="ARBA" id="ARBA00022691"/>
    </source>
</evidence>
<dbReference type="SUPFAM" id="SSF47757">
    <property type="entry name" value="Chemotaxis receptor methyltransferase CheR, N-terminal domain"/>
    <property type="match status" value="1"/>
</dbReference>
<dbReference type="PRINTS" id="PR00996">
    <property type="entry name" value="CHERMTFRASE"/>
</dbReference>
<dbReference type="InterPro" id="IPR000780">
    <property type="entry name" value="CheR_MeTrfase"/>
</dbReference>
<dbReference type="InterPro" id="IPR050903">
    <property type="entry name" value="Bact_Chemotaxis_MeTrfase"/>
</dbReference>
<proteinExistence type="predicted"/>
<dbReference type="Gene3D" id="1.10.155.10">
    <property type="entry name" value="Chemotaxis receptor methyltransferase CheR, N-terminal domain"/>
    <property type="match status" value="1"/>
</dbReference>
<keyword evidence="3" id="KW-0489">Methyltransferase</keyword>
<dbReference type="EMBL" id="LZRT01000036">
    <property type="protein sequence ID" value="OUM89636.1"/>
    <property type="molecule type" value="Genomic_DNA"/>
</dbReference>
<dbReference type="PROSITE" id="PS50123">
    <property type="entry name" value="CHER"/>
    <property type="match status" value="1"/>
</dbReference>
<dbReference type="PANTHER" id="PTHR24422:SF10">
    <property type="entry name" value="CHEMOTAXIS PROTEIN METHYLTRANSFERASE 2"/>
    <property type="match status" value="1"/>
</dbReference>
<dbReference type="SMART" id="SM00138">
    <property type="entry name" value="MeTrc"/>
    <property type="match status" value="1"/>
</dbReference>
<comment type="caution">
    <text evidence="7">The sequence shown here is derived from an EMBL/GenBank/DDBJ whole genome shotgun (WGS) entry which is preliminary data.</text>
</comment>
<sequence length="277" mass="32184">MEDMALKHLAKLVYEYCGLNYLQNHSLLESKILKRTKELGMSIWQYVRYIENHPQEWDIVIELLTINETFFFREENQLEVFQTIILPQLTGKNQIRIWSAACSTGEEPYTLAILVAESGCVPLHSVEILATDINKKALQVAKQGWYAKHSLSFRRMPEHYLAKYFVERDEGYQVIDLIRSSVQFRCLNLLNRDEIETLGEFDVIFCRNVLIYFDRTAIQKVVASFYDRLVPGGSLFLGHAESITGMGTGFKPIHTEQSFYYRKEDSSYAAVRSPSRR</sequence>
<evidence type="ECO:0000313" key="7">
    <source>
        <dbReference type="EMBL" id="OUM89636.1"/>
    </source>
</evidence>
<evidence type="ECO:0000256" key="4">
    <source>
        <dbReference type="ARBA" id="ARBA00022679"/>
    </source>
</evidence>
<reference evidence="8" key="1">
    <citation type="submission" date="2016-06" db="EMBL/GenBank/DDBJ databases">
        <authorList>
            <person name="Nascimento L."/>
            <person name="Pereira R.V."/>
            <person name="Martins L.F."/>
            <person name="Quaggio R.B."/>
            <person name="Silva A.M."/>
            <person name="Setubal J.C."/>
        </authorList>
    </citation>
    <scope>NUCLEOTIDE SEQUENCE [LARGE SCALE GENOMIC DNA]</scope>
</reference>
<gene>
    <name evidence="7" type="ORF">BAA01_02365</name>
</gene>
<dbReference type="GO" id="GO:0008983">
    <property type="term" value="F:protein-glutamate O-methyltransferase activity"/>
    <property type="evidence" value="ECO:0007669"/>
    <property type="project" value="UniProtKB-EC"/>
</dbReference>
<dbReference type="Gene3D" id="3.40.50.150">
    <property type="entry name" value="Vaccinia Virus protein VP39"/>
    <property type="match status" value="1"/>
</dbReference>
<evidence type="ECO:0000256" key="3">
    <source>
        <dbReference type="ARBA" id="ARBA00022603"/>
    </source>
</evidence>
<dbReference type="CDD" id="cd02440">
    <property type="entry name" value="AdoMet_MTases"/>
    <property type="match status" value="1"/>
</dbReference>
<dbReference type="Pfam" id="PF01739">
    <property type="entry name" value="CheR"/>
    <property type="match status" value="1"/>
</dbReference>
<organism evidence="7 8">
    <name type="scientific">Bacillus thermozeamaize</name>
    <dbReference type="NCBI Taxonomy" id="230954"/>
    <lineage>
        <taxon>Bacteria</taxon>
        <taxon>Bacillati</taxon>
        <taxon>Bacillota</taxon>
        <taxon>Bacilli</taxon>
        <taxon>Bacillales</taxon>
        <taxon>Bacillaceae</taxon>
        <taxon>Bacillus</taxon>
    </lineage>
</organism>
<dbReference type="SUPFAM" id="SSF53335">
    <property type="entry name" value="S-adenosyl-L-methionine-dependent methyltransferases"/>
    <property type="match status" value="1"/>
</dbReference>